<dbReference type="OrthoDB" id="2082at2759"/>
<gene>
    <name evidence="1" type="primary">LPA3_4</name>
    <name evidence="1" type="ORF">CK203_020909</name>
</gene>
<comment type="caution">
    <text evidence="1">The sequence shown here is derived from an EMBL/GenBank/DDBJ whole genome shotgun (WGS) entry which is preliminary data.</text>
</comment>
<accession>A0A438JWS9</accession>
<sequence>MRGHQRGPQLRHPTLHRSGWFKGWMIIWISPLFSFQIDGISIGSLDDVPSGPVATFFRSIRDTLDFDFEDDNEGLFYCLMMQTESRRTKNKNLSVMCTKLPQWDT</sequence>
<dbReference type="AlphaFoldDB" id="A0A438JWS9"/>
<evidence type="ECO:0000313" key="2">
    <source>
        <dbReference type="Proteomes" id="UP000288805"/>
    </source>
</evidence>
<reference evidence="1 2" key="1">
    <citation type="journal article" date="2018" name="PLoS Genet.">
        <title>Population sequencing reveals clonal diversity and ancestral inbreeding in the grapevine cultivar Chardonnay.</title>
        <authorList>
            <person name="Roach M.J."/>
            <person name="Johnson D.L."/>
            <person name="Bohlmann J."/>
            <person name="van Vuuren H.J."/>
            <person name="Jones S.J."/>
            <person name="Pretorius I.S."/>
            <person name="Schmidt S.A."/>
            <person name="Borneman A.R."/>
        </authorList>
    </citation>
    <scope>NUCLEOTIDE SEQUENCE [LARGE SCALE GENOMIC DNA]</scope>
    <source>
        <strain evidence="2">cv. Chardonnay</strain>
        <tissue evidence="1">Leaf</tissue>
    </source>
</reference>
<dbReference type="Proteomes" id="UP000288805">
    <property type="component" value="Unassembled WGS sequence"/>
</dbReference>
<evidence type="ECO:0000313" key="1">
    <source>
        <dbReference type="EMBL" id="RVX13411.1"/>
    </source>
</evidence>
<dbReference type="EMBL" id="QGNW01000024">
    <property type="protein sequence ID" value="RVX13411.1"/>
    <property type="molecule type" value="Genomic_DNA"/>
</dbReference>
<name>A0A438JWS9_VITVI</name>
<organism evidence="1 2">
    <name type="scientific">Vitis vinifera</name>
    <name type="common">Grape</name>
    <dbReference type="NCBI Taxonomy" id="29760"/>
    <lineage>
        <taxon>Eukaryota</taxon>
        <taxon>Viridiplantae</taxon>
        <taxon>Streptophyta</taxon>
        <taxon>Embryophyta</taxon>
        <taxon>Tracheophyta</taxon>
        <taxon>Spermatophyta</taxon>
        <taxon>Magnoliopsida</taxon>
        <taxon>eudicotyledons</taxon>
        <taxon>Gunneridae</taxon>
        <taxon>Pentapetalae</taxon>
        <taxon>rosids</taxon>
        <taxon>Vitales</taxon>
        <taxon>Vitaceae</taxon>
        <taxon>Viteae</taxon>
        <taxon>Vitis</taxon>
    </lineage>
</organism>
<proteinExistence type="predicted"/>
<protein>
    <submittedName>
        <fullName evidence="1">Protein low PSII accumulation 3, chloroplastic</fullName>
    </submittedName>
</protein>